<dbReference type="GO" id="GO:0043565">
    <property type="term" value="F:sequence-specific DNA binding"/>
    <property type="evidence" value="ECO:0007669"/>
    <property type="project" value="InterPro"/>
</dbReference>
<reference evidence="13" key="1">
    <citation type="submission" date="2020-12" db="UniProtKB">
        <authorList>
            <consortium name="WormBaseParasite"/>
        </authorList>
    </citation>
    <scope>IDENTIFICATION</scope>
    <source>
        <strain evidence="13">MHco3</strain>
    </source>
</reference>
<dbReference type="InterPro" id="IPR001628">
    <property type="entry name" value="Znf_hrmn_rcpt"/>
</dbReference>
<dbReference type="FunFam" id="3.30.50.10:FF:000006">
    <property type="entry name" value="Nuclear receptor subfamily 5 group A member"/>
    <property type="match status" value="1"/>
</dbReference>
<keyword evidence="5" id="KW-0862">Zinc</keyword>
<dbReference type="SMART" id="SM00399">
    <property type="entry name" value="ZnF_C4"/>
    <property type="match status" value="1"/>
</dbReference>
<dbReference type="Gene3D" id="1.10.565.10">
    <property type="entry name" value="Retinoid X Receptor"/>
    <property type="match status" value="1"/>
</dbReference>
<proteinExistence type="inferred from homology"/>
<dbReference type="PROSITE" id="PS51030">
    <property type="entry name" value="NUCLEAR_REC_DBD_2"/>
    <property type="match status" value="1"/>
</dbReference>
<evidence type="ECO:0000313" key="13">
    <source>
        <dbReference type="WBParaSite" id="HCON_00107910-00001"/>
    </source>
</evidence>
<evidence type="ECO:0000313" key="12">
    <source>
        <dbReference type="Proteomes" id="UP000025227"/>
    </source>
</evidence>
<dbReference type="AlphaFoldDB" id="A0A7I4YL94"/>
<evidence type="ECO:0000259" key="11">
    <source>
        <dbReference type="PROSITE" id="PS51030"/>
    </source>
</evidence>
<dbReference type="GO" id="GO:0003700">
    <property type="term" value="F:DNA-binding transcription factor activity"/>
    <property type="evidence" value="ECO:0007669"/>
    <property type="project" value="InterPro"/>
</dbReference>
<evidence type="ECO:0000256" key="4">
    <source>
        <dbReference type="ARBA" id="ARBA00022771"/>
    </source>
</evidence>
<dbReference type="CDD" id="cd07164">
    <property type="entry name" value="NR_DBD_PNR_like_1"/>
    <property type="match status" value="1"/>
</dbReference>
<evidence type="ECO:0000256" key="1">
    <source>
        <dbReference type="ARBA" id="ARBA00004123"/>
    </source>
</evidence>
<keyword evidence="10" id="KW-0539">Nucleus</keyword>
<organism evidence="12 13">
    <name type="scientific">Haemonchus contortus</name>
    <name type="common">Barber pole worm</name>
    <dbReference type="NCBI Taxonomy" id="6289"/>
    <lineage>
        <taxon>Eukaryota</taxon>
        <taxon>Metazoa</taxon>
        <taxon>Ecdysozoa</taxon>
        <taxon>Nematoda</taxon>
        <taxon>Chromadorea</taxon>
        <taxon>Rhabditida</taxon>
        <taxon>Rhabditina</taxon>
        <taxon>Rhabditomorpha</taxon>
        <taxon>Strongyloidea</taxon>
        <taxon>Trichostrongylidae</taxon>
        <taxon>Haemonchus</taxon>
    </lineage>
</organism>
<dbReference type="InterPro" id="IPR050274">
    <property type="entry name" value="Nuclear_hormone_rcpt_NR2"/>
</dbReference>
<accession>A0A7I4YL94</accession>
<keyword evidence="8" id="KW-0804">Transcription</keyword>
<feature type="domain" description="Nuclear receptor" evidence="11">
    <location>
        <begin position="5"/>
        <end position="80"/>
    </location>
</feature>
<keyword evidence="12" id="KW-1185">Reference proteome</keyword>
<dbReference type="OrthoDB" id="5771769at2759"/>
<dbReference type="InterPro" id="IPR035500">
    <property type="entry name" value="NHR-like_dom_sf"/>
</dbReference>
<evidence type="ECO:0000256" key="10">
    <source>
        <dbReference type="ARBA" id="ARBA00023242"/>
    </source>
</evidence>
<comment type="similarity">
    <text evidence="2">Belongs to the nuclear hormone receptor family.</text>
</comment>
<dbReference type="WBParaSite" id="HCON_00107910-00001">
    <property type="protein sequence ID" value="HCON_00107910-00001"/>
    <property type="gene ID" value="HCON_00107910"/>
</dbReference>
<dbReference type="InterPro" id="IPR013088">
    <property type="entry name" value="Znf_NHR/GATA"/>
</dbReference>
<evidence type="ECO:0000256" key="9">
    <source>
        <dbReference type="ARBA" id="ARBA00023170"/>
    </source>
</evidence>
<dbReference type="GO" id="GO:0008270">
    <property type="term" value="F:zinc ion binding"/>
    <property type="evidence" value="ECO:0007669"/>
    <property type="project" value="UniProtKB-KW"/>
</dbReference>
<keyword evidence="7" id="KW-0238">DNA-binding</keyword>
<protein>
    <submittedName>
        <fullName evidence="13">Nuclear receptor domain-containing protein</fullName>
    </submittedName>
</protein>
<evidence type="ECO:0000256" key="2">
    <source>
        <dbReference type="ARBA" id="ARBA00005993"/>
    </source>
</evidence>
<evidence type="ECO:0000256" key="3">
    <source>
        <dbReference type="ARBA" id="ARBA00022723"/>
    </source>
</evidence>
<keyword evidence="9" id="KW-0675">Receptor</keyword>
<dbReference type="PANTHER" id="PTHR24083">
    <property type="entry name" value="NUCLEAR HORMONE RECEPTOR"/>
    <property type="match status" value="1"/>
</dbReference>
<evidence type="ECO:0000256" key="5">
    <source>
        <dbReference type="ARBA" id="ARBA00022833"/>
    </source>
</evidence>
<keyword evidence="6" id="KW-0805">Transcription regulation</keyword>
<dbReference type="GO" id="GO:0005634">
    <property type="term" value="C:nucleus"/>
    <property type="evidence" value="ECO:0007669"/>
    <property type="project" value="UniProtKB-SubCell"/>
</dbReference>
<name>A0A7I4YL94_HAECO</name>
<evidence type="ECO:0000256" key="8">
    <source>
        <dbReference type="ARBA" id="ARBA00023163"/>
    </source>
</evidence>
<dbReference type="Pfam" id="PF00105">
    <property type="entry name" value="zf-C4"/>
    <property type="match status" value="1"/>
</dbReference>
<comment type="subcellular location">
    <subcellularLocation>
        <location evidence="1">Nucleus</location>
    </subcellularLocation>
</comment>
<dbReference type="SUPFAM" id="SSF48508">
    <property type="entry name" value="Nuclear receptor ligand-binding domain"/>
    <property type="match status" value="1"/>
</dbReference>
<evidence type="ECO:0000256" key="7">
    <source>
        <dbReference type="ARBA" id="ARBA00023125"/>
    </source>
</evidence>
<dbReference type="Gene3D" id="3.30.50.10">
    <property type="entry name" value="Erythroid Transcription Factor GATA-1, subunit A"/>
    <property type="match status" value="1"/>
</dbReference>
<dbReference type="PROSITE" id="PS00031">
    <property type="entry name" value="NUCLEAR_REC_DBD_1"/>
    <property type="match status" value="1"/>
</dbReference>
<dbReference type="SUPFAM" id="SSF57716">
    <property type="entry name" value="Glucocorticoid receptor-like (DNA-binding domain)"/>
    <property type="match status" value="1"/>
</dbReference>
<dbReference type="PRINTS" id="PR00047">
    <property type="entry name" value="STROIDFINGER"/>
</dbReference>
<keyword evidence="4" id="KW-0863">Zinc-finger</keyword>
<dbReference type="Proteomes" id="UP000025227">
    <property type="component" value="Unplaced"/>
</dbReference>
<keyword evidence="3" id="KW-0479">Metal-binding</keyword>
<dbReference type="GO" id="GO:0006357">
    <property type="term" value="P:regulation of transcription by RNA polymerase II"/>
    <property type="evidence" value="ECO:0007669"/>
    <property type="project" value="UniProtKB-ARBA"/>
</dbReference>
<sequence>MLKADLYCLICGDRASGRHYGVQSCDGCRGFFKRSIRRRLHYTCKEERRCIVDVVRRNQCQACRLDKCLRMNMNKHAVQHERPNGTDHQTARIAFASDRELVTSTSATNSEKDGSVKPPNGTLRDFSISRLVSPPSEYSLCSLIRAWSSSPPMSLINAEDKKILFTNSWHLIFFLSKACQRGPPPSCDGSDKMVLTWSFVSNLHLSPLEQWTISSMLLFRPEDSRLKSQKTVREIQTQAAGLLAGCFSARVAVHGAAPSAALLLIASTVSQLLPEDVRRHFFAEKSLADLEHICATAVI</sequence>
<evidence type="ECO:0000256" key="6">
    <source>
        <dbReference type="ARBA" id="ARBA00023015"/>
    </source>
</evidence>